<proteinExistence type="predicted"/>
<name>A0A1W1EJ97_9ZZZZ</name>
<keyword evidence="1" id="KW-0472">Membrane</keyword>
<keyword evidence="1" id="KW-1133">Transmembrane helix</keyword>
<sequence>MVVVFIIYISNFDELLLSFINPPSSIVVHLVGFTIIGSKDSGIYFNILLYIFFDCFLNSSLKVIFLELLSFSYSSNILSSINISYSFTPISISISFSHSLRVKSSCLNLNLICSNSS</sequence>
<protein>
    <submittedName>
        <fullName evidence="2">Uncharacterized protein</fullName>
    </submittedName>
</protein>
<evidence type="ECO:0000256" key="1">
    <source>
        <dbReference type="SAM" id="Phobius"/>
    </source>
</evidence>
<feature type="transmembrane region" description="Helical" evidence="1">
    <location>
        <begin position="15"/>
        <end position="36"/>
    </location>
</feature>
<accession>A0A1W1EJ97</accession>
<dbReference type="AlphaFoldDB" id="A0A1W1EJ97"/>
<keyword evidence="1" id="KW-0812">Transmembrane</keyword>
<reference evidence="2" key="1">
    <citation type="submission" date="2016-10" db="EMBL/GenBank/DDBJ databases">
        <authorList>
            <person name="de Groot N.N."/>
        </authorList>
    </citation>
    <scope>NUCLEOTIDE SEQUENCE</scope>
</reference>
<gene>
    <name evidence="2" type="ORF">MNB_SV-15-1421</name>
</gene>
<organism evidence="2">
    <name type="scientific">hydrothermal vent metagenome</name>
    <dbReference type="NCBI Taxonomy" id="652676"/>
    <lineage>
        <taxon>unclassified sequences</taxon>
        <taxon>metagenomes</taxon>
        <taxon>ecological metagenomes</taxon>
    </lineage>
</organism>
<dbReference type="EMBL" id="FRYL01000022">
    <property type="protein sequence ID" value="SHO80948.1"/>
    <property type="molecule type" value="Genomic_DNA"/>
</dbReference>
<feature type="transmembrane region" description="Helical" evidence="1">
    <location>
        <begin position="43"/>
        <end position="65"/>
    </location>
</feature>
<evidence type="ECO:0000313" key="2">
    <source>
        <dbReference type="EMBL" id="SHO80948.1"/>
    </source>
</evidence>